<dbReference type="GO" id="GO:0005737">
    <property type="term" value="C:cytoplasm"/>
    <property type="evidence" value="ECO:0007669"/>
    <property type="project" value="TreeGrafter"/>
</dbReference>
<feature type="region of interest" description="Disordered" evidence="5">
    <location>
        <begin position="518"/>
        <end position="592"/>
    </location>
</feature>
<dbReference type="InterPro" id="IPR038286">
    <property type="entry name" value="IPK_sf"/>
</dbReference>
<feature type="compositionally biased region" description="Polar residues" evidence="5">
    <location>
        <begin position="247"/>
        <end position="259"/>
    </location>
</feature>
<feature type="region of interest" description="Disordered" evidence="5">
    <location>
        <begin position="1023"/>
        <end position="1053"/>
    </location>
</feature>
<dbReference type="GO" id="GO:0005634">
    <property type="term" value="C:nucleus"/>
    <property type="evidence" value="ECO:0007669"/>
    <property type="project" value="TreeGrafter"/>
</dbReference>
<feature type="region of interest" description="Disordered" evidence="5">
    <location>
        <begin position="84"/>
        <end position="179"/>
    </location>
</feature>
<feature type="region of interest" description="Disordered" evidence="5">
    <location>
        <begin position="783"/>
        <end position="829"/>
    </location>
</feature>
<dbReference type="GO" id="GO:0000824">
    <property type="term" value="F:inositol-1,4,5,6-tetrakisphosphate 3-kinase activity"/>
    <property type="evidence" value="ECO:0007669"/>
    <property type="project" value="TreeGrafter"/>
</dbReference>
<dbReference type="InterPro" id="IPR005522">
    <property type="entry name" value="IPK"/>
</dbReference>
<feature type="compositionally biased region" description="Acidic residues" evidence="5">
    <location>
        <begin position="1417"/>
        <end position="1429"/>
    </location>
</feature>
<accession>A0AAN9UZ80</accession>
<feature type="compositionally biased region" description="Low complexity" evidence="5">
    <location>
        <begin position="863"/>
        <end position="875"/>
    </location>
</feature>
<feature type="region of interest" description="Disordered" evidence="5">
    <location>
        <begin position="609"/>
        <end position="674"/>
    </location>
</feature>
<dbReference type="GO" id="GO:0008440">
    <property type="term" value="F:inositol-1,4,5-trisphosphate 3-kinase activity"/>
    <property type="evidence" value="ECO:0007669"/>
    <property type="project" value="TreeGrafter"/>
</dbReference>
<comment type="similarity">
    <text evidence="1 4">Belongs to the inositol phosphokinase (IPK) family.</text>
</comment>
<sequence>MSDQSHEEGNAAPAAAIAVATPNATAATNAAASSPALVSSAAVLLDPTLPTTSQDVVGEGDAGSPTSATAITGAVADNLSCEAAALTGSPPNPPSPSLSTPPVSSLAISEPMHTHLSSSSTGVPSDTETCTSTTPDITVPSLPPVSAAPTTGASNDHQHHHNHADPSNKRSRPPLVNHKSSGASLLAQALASARGIPSLQTVQKEQHGHEQKPTQPNEPAQTLRVRNSTGEVRAAHTIAIRHDDFHNQSGGSVTPTSFSLPTRAVTTEELLSQSPDSHAETDSATAPNAMSDILHETSLLTSHRDFSRTFLSGGRSFERAVKEIKQSQPGSEVTVGIHEDNSTLHPAGSQGNISYTIEKREPVPDLAGQSRPRHTERTLSMGPEKAWSIDTGDVVGSQDGLGQVEKSITEVLAGMEPTRSRKASHSLRFFKETLPNDKGKRKDTREKLPPTSETLDILPEAHHEGQRPGPPPPLPTPRNELPFPSPATNGRSLPLGTPDTAISASRILGPDYFSLSKNRRENVKSTNRVATGSKLEQPSAKPVLDKERHDVLPDALASPNENLQLRRDSGDSTRASEQPETGDDSSEEKISSAVFMPHQGLEEPRDIVDIPPPSSHGPHVVHRRSTKEKFHPWLVKADEQEAGSEGEKKDDDSPNRHVDPTQKVGSFPPDLGDECAIEEDVDSSRRTCCSSQLSSRPVSQYFDEFVHDHECETKKPLEAIELIPYKHQVGGHTTLWRFSKRAVCKQLNNRENEFYENIERYHRDLLPFLPRYIGVLNVTFHKQPRRRSTARRDEVPVLEQQNGQDTGSGGHEGNMEKRHNKGPTNLIDEGQNHRRIISQSMQSGHVSRPTVTFVDNRHILPRSFLQPMSPSSSVSDRSRSKSEINGERYEVGGRLQKPENGTFSPRRPRLDERHANSWGATTVNKRLRNEVFNDAFLKQPVTVQRHQRPASHSRSIPHRAIQLEPRPASAYGPVNGGNSIERAVESDRSKTAENTMAQFAQAQDDLGPKNALLNLEAMDNVKDVTGSSAPEPETLAEQFPPRQRRKRRYSGSGLRRKPLDVAYFDGSEMYQSRGNLQFFEDADDATYAAEGEASQATPQATPSPSGTQLGSGQSQDSTTLGTLTTPSIPPSGFSSVGTSGLPSPSIEGRKIPRPINPKEARAQQGSRVEYFLLLEDLTSGMKRPCIMDLKMGTRQYGVEASAKKRESQRRKCASTTSRDLGVRVCGLQAWDAKSQTYVFKDKYWGRDLKAGDEFQRALTLFLYDGVDYSSVLRHIPTILQKLNQLEATVQRLRGYRFYAASLLMFYDGDTSEEEYDPAVDDSTTDFPTDTEDTPDLRRRQRTKREIDFKMADFANSVTPGEVAAGKPCPPKYPDQADSGFLRGLRTLKQYFLQIQRDVRDELGLVGQHRHPSQDPDMLGEDDESLLVSD</sequence>
<dbReference type="Pfam" id="PF03770">
    <property type="entry name" value="IPK"/>
    <property type="match status" value="1"/>
</dbReference>
<keyword evidence="3 4" id="KW-0418">Kinase</keyword>
<dbReference type="SUPFAM" id="SSF56104">
    <property type="entry name" value="SAICAR synthase-like"/>
    <property type="match status" value="1"/>
</dbReference>
<dbReference type="PANTHER" id="PTHR12400:SF21">
    <property type="entry name" value="KINASE"/>
    <property type="match status" value="1"/>
</dbReference>
<dbReference type="GO" id="GO:0032958">
    <property type="term" value="P:inositol phosphate biosynthetic process"/>
    <property type="evidence" value="ECO:0007669"/>
    <property type="project" value="InterPro"/>
</dbReference>
<dbReference type="Proteomes" id="UP001320420">
    <property type="component" value="Unassembled WGS sequence"/>
</dbReference>
<keyword evidence="2 4" id="KW-0808">Transferase</keyword>
<comment type="caution">
    <text evidence="6">The sequence shown here is derived from an EMBL/GenBank/DDBJ whole genome shotgun (WGS) entry which is preliminary data.</text>
</comment>
<feature type="compositionally biased region" description="Basic and acidic residues" evidence="5">
    <location>
        <begin position="876"/>
        <end position="891"/>
    </location>
</feature>
<evidence type="ECO:0000256" key="4">
    <source>
        <dbReference type="RuleBase" id="RU363090"/>
    </source>
</evidence>
<dbReference type="EMBL" id="JAKJXP020000010">
    <property type="protein sequence ID" value="KAK7755842.1"/>
    <property type="molecule type" value="Genomic_DNA"/>
</dbReference>
<feature type="region of interest" description="Disordered" evidence="5">
    <location>
        <begin position="240"/>
        <end position="259"/>
    </location>
</feature>
<dbReference type="EC" id="2.7.-.-" evidence="4"/>
<dbReference type="PANTHER" id="PTHR12400">
    <property type="entry name" value="INOSITOL POLYPHOSPHATE KINASE"/>
    <property type="match status" value="1"/>
</dbReference>
<proteinExistence type="inferred from homology"/>
<gene>
    <name evidence="6" type="primary">KCS1</name>
    <name evidence="6" type="ORF">SLS62_002128</name>
</gene>
<feature type="region of interest" description="Disordered" evidence="5">
    <location>
        <begin position="1314"/>
        <end position="1336"/>
    </location>
</feature>
<feature type="region of interest" description="Disordered" evidence="5">
    <location>
        <begin position="863"/>
        <end position="917"/>
    </location>
</feature>
<feature type="compositionally biased region" description="Acidic residues" evidence="5">
    <location>
        <begin position="1314"/>
        <end position="1333"/>
    </location>
</feature>
<evidence type="ECO:0000313" key="7">
    <source>
        <dbReference type="Proteomes" id="UP001320420"/>
    </source>
</evidence>
<dbReference type="Gene3D" id="3.30.470.160">
    <property type="entry name" value="Inositol polyphosphate kinase"/>
    <property type="match status" value="1"/>
</dbReference>
<feature type="compositionally biased region" description="Polar residues" evidence="5">
    <location>
        <begin position="213"/>
        <end position="230"/>
    </location>
</feature>
<feature type="region of interest" description="Disordered" evidence="5">
    <location>
        <begin position="1089"/>
        <end position="1162"/>
    </location>
</feature>
<feature type="region of interest" description="Disordered" evidence="5">
    <location>
        <begin position="1405"/>
        <end position="1429"/>
    </location>
</feature>
<keyword evidence="7" id="KW-1185">Reference proteome</keyword>
<evidence type="ECO:0000256" key="5">
    <source>
        <dbReference type="SAM" id="MobiDB-lite"/>
    </source>
</evidence>
<organism evidence="6 7">
    <name type="scientific">Diatrype stigma</name>
    <dbReference type="NCBI Taxonomy" id="117547"/>
    <lineage>
        <taxon>Eukaryota</taxon>
        <taxon>Fungi</taxon>
        <taxon>Dikarya</taxon>
        <taxon>Ascomycota</taxon>
        <taxon>Pezizomycotina</taxon>
        <taxon>Sordariomycetes</taxon>
        <taxon>Xylariomycetidae</taxon>
        <taxon>Xylariales</taxon>
        <taxon>Diatrypaceae</taxon>
        <taxon>Diatrype</taxon>
    </lineage>
</organism>
<feature type="compositionally biased region" description="Polar residues" evidence="5">
    <location>
        <begin position="115"/>
        <end position="136"/>
    </location>
</feature>
<evidence type="ECO:0000256" key="2">
    <source>
        <dbReference type="ARBA" id="ARBA00022679"/>
    </source>
</evidence>
<dbReference type="GO" id="GO:0046854">
    <property type="term" value="P:phosphatidylinositol phosphate biosynthetic process"/>
    <property type="evidence" value="ECO:0007669"/>
    <property type="project" value="TreeGrafter"/>
</dbReference>
<feature type="compositionally biased region" description="Polar residues" evidence="5">
    <location>
        <begin position="1094"/>
        <end position="1142"/>
    </location>
</feature>
<feature type="region of interest" description="Disordered" evidence="5">
    <location>
        <begin position="200"/>
        <end position="230"/>
    </location>
</feature>
<evidence type="ECO:0000256" key="1">
    <source>
        <dbReference type="ARBA" id="ARBA00007374"/>
    </source>
</evidence>
<name>A0AAN9UZ80_9PEZI</name>
<feature type="compositionally biased region" description="Basic and acidic residues" evidence="5">
    <location>
        <begin position="429"/>
        <end position="448"/>
    </location>
</feature>
<feature type="compositionally biased region" description="Polar residues" evidence="5">
    <location>
        <begin position="524"/>
        <end position="536"/>
    </location>
</feature>
<feature type="compositionally biased region" description="Basic and acidic residues" evidence="5">
    <location>
        <begin position="543"/>
        <end position="552"/>
    </location>
</feature>
<reference evidence="6 7" key="1">
    <citation type="submission" date="2024-02" db="EMBL/GenBank/DDBJ databases">
        <title>De novo assembly and annotation of 12 fungi associated with fruit tree decline syndrome in Ontario, Canada.</title>
        <authorList>
            <person name="Sulman M."/>
            <person name="Ellouze W."/>
            <person name="Ilyukhin E."/>
        </authorList>
    </citation>
    <scope>NUCLEOTIDE SEQUENCE [LARGE SCALE GENOMIC DNA]</scope>
    <source>
        <strain evidence="6 7">M11/M66-122</strain>
    </source>
</reference>
<evidence type="ECO:0000256" key="3">
    <source>
        <dbReference type="ARBA" id="ARBA00022777"/>
    </source>
</evidence>
<evidence type="ECO:0000313" key="6">
    <source>
        <dbReference type="EMBL" id="KAK7755842.1"/>
    </source>
</evidence>
<feature type="compositionally biased region" description="Basic and acidic residues" evidence="5">
    <location>
        <begin position="627"/>
        <end position="660"/>
    </location>
</feature>
<protein>
    <recommendedName>
        <fullName evidence="4">Kinase</fullName>
        <ecNumber evidence="4">2.7.-.-</ecNumber>
    </recommendedName>
</protein>
<feature type="region of interest" description="Disordered" evidence="5">
    <location>
        <begin position="415"/>
        <end position="502"/>
    </location>
</feature>